<evidence type="ECO:0000313" key="16">
    <source>
        <dbReference type="Proteomes" id="UP001642502"/>
    </source>
</evidence>
<dbReference type="Pfam" id="PF00642">
    <property type="entry name" value="zf-CCCH"/>
    <property type="match status" value="1"/>
</dbReference>
<dbReference type="EMBL" id="CAWUON010000079">
    <property type="protein sequence ID" value="CAK7271851.1"/>
    <property type="molecule type" value="Genomic_DNA"/>
</dbReference>
<dbReference type="Proteomes" id="UP001642502">
    <property type="component" value="Unassembled WGS sequence"/>
</dbReference>
<evidence type="ECO:0000256" key="9">
    <source>
        <dbReference type="ARBA" id="ARBA00023242"/>
    </source>
</evidence>
<evidence type="ECO:0000259" key="14">
    <source>
        <dbReference type="PROSITE" id="PS50103"/>
    </source>
</evidence>
<name>A0ABP0DU79_9PEZI</name>
<keyword evidence="7 11" id="KW-0862">Zinc</keyword>
<keyword evidence="8 12" id="KW-0694">RNA-binding</keyword>
<evidence type="ECO:0000256" key="10">
    <source>
        <dbReference type="ARBA" id="ARBA00024826"/>
    </source>
</evidence>
<comment type="subcellular location">
    <subcellularLocation>
        <location evidence="1 12">Nucleus</location>
    </subcellularLocation>
</comment>
<dbReference type="SUPFAM" id="SSF90229">
    <property type="entry name" value="CCCH zinc finger"/>
    <property type="match status" value="2"/>
</dbReference>
<accession>A0ABP0DU79</accession>
<dbReference type="PANTHER" id="PTHR23102">
    <property type="entry name" value="CLEAVAGE AND POLYADENYLATION SPECIFICITY FACTOR SUBUNIT 4-RELATED"/>
    <property type="match status" value="1"/>
</dbReference>
<keyword evidence="4 11" id="KW-0479">Metal-binding</keyword>
<feature type="compositionally biased region" description="Basic residues" evidence="13">
    <location>
        <begin position="325"/>
        <end position="341"/>
    </location>
</feature>
<dbReference type="Gene3D" id="3.30.1370.210">
    <property type="match status" value="1"/>
</dbReference>
<evidence type="ECO:0000256" key="7">
    <source>
        <dbReference type="ARBA" id="ARBA00022833"/>
    </source>
</evidence>
<comment type="function">
    <text evidence="10 12">Component of the cleavage factor I (CF I) involved in pre-mRNA 3'-end processing.</text>
</comment>
<evidence type="ECO:0000256" key="5">
    <source>
        <dbReference type="ARBA" id="ARBA00022737"/>
    </source>
</evidence>
<feature type="region of interest" description="Disordered" evidence="13">
    <location>
        <begin position="251"/>
        <end position="341"/>
    </location>
</feature>
<feature type="compositionally biased region" description="Basic and acidic residues" evidence="13">
    <location>
        <begin position="304"/>
        <end position="324"/>
    </location>
</feature>
<keyword evidence="6 11" id="KW-0863">Zinc-finger</keyword>
<evidence type="ECO:0000256" key="4">
    <source>
        <dbReference type="ARBA" id="ARBA00022723"/>
    </source>
</evidence>
<keyword evidence="9 12" id="KW-0539">Nucleus</keyword>
<dbReference type="InterPro" id="IPR045348">
    <property type="entry name" value="CPSF4/Yth1"/>
</dbReference>
<keyword evidence="16" id="KW-1185">Reference proteome</keyword>
<feature type="domain" description="C3H1-type" evidence="14">
    <location>
        <begin position="145"/>
        <end position="173"/>
    </location>
</feature>
<evidence type="ECO:0000256" key="1">
    <source>
        <dbReference type="ARBA" id="ARBA00004123"/>
    </source>
</evidence>
<feature type="domain" description="C3H1-type" evidence="14">
    <location>
        <begin position="59"/>
        <end position="87"/>
    </location>
</feature>
<feature type="domain" description="C3H1-type" evidence="14">
    <location>
        <begin position="205"/>
        <end position="228"/>
    </location>
</feature>
<protein>
    <recommendedName>
        <fullName evidence="12">mRNA 3'-end-processing protein</fullName>
    </recommendedName>
</protein>
<dbReference type="Pfam" id="PF18345">
    <property type="entry name" value="zf_CCCH_4"/>
    <property type="match status" value="1"/>
</dbReference>
<dbReference type="Gene3D" id="4.10.1000.10">
    <property type="entry name" value="Zinc finger, CCCH-type"/>
    <property type="match status" value="1"/>
</dbReference>
<comment type="similarity">
    <text evidence="2 12">Belongs to the CPSF4/YTH1 family.</text>
</comment>
<keyword evidence="3 12" id="KW-0507">mRNA processing</keyword>
<feature type="zinc finger region" description="C3H1-type" evidence="11">
    <location>
        <begin position="145"/>
        <end position="173"/>
    </location>
</feature>
<keyword evidence="5 12" id="KW-0677">Repeat</keyword>
<evidence type="ECO:0000256" key="11">
    <source>
        <dbReference type="PROSITE-ProRule" id="PRU00723"/>
    </source>
</evidence>
<evidence type="ECO:0000256" key="6">
    <source>
        <dbReference type="ARBA" id="ARBA00022771"/>
    </source>
</evidence>
<organism evidence="15 16">
    <name type="scientific">Sporothrix epigloea</name>
    <dbReference type="NCBI Taxonomy" id="1892477"/>
    <lineage>
        <taxon>Eukaryota</taxon>
        <taxon>Fungi</taxon>
        <taxon>Dikarya</taxon>
        <taxon>Ascomycota</taxon>
        <taxon>Pezizomycotina</taxon>
        <taxon>Sordariomycetes</taxon>
        <taxon>Sordariomycetidae</taxon>
        <taxon>Ophiostomatales</taxon>
        <taxon>Ophiostomataceae</taxon>
        <taxon>Sporothrix</taxon>
    </lineage>
</organism>
<dbReference type="PANTHER" id="PTHR23102:SF24">
    <property type="entry name" value="CLEAVAGE AND POLYADENYLATION SPECIFICITY FACTOR SUBUNIT 4"/>
    <property type="match status" value="1"/>
</dbReference>
<feature type="domain" description="C3H1-type" evidence="14">
    <location>
        <begin position="174"/>
        <end position="202"/>
    </location>
</feature>
<feature type="zinc finger region" description="C3H1-type" evidence="11">
    <location>
        <begin position="174"/>
        <end position="202"/>
    </location>
</feature>
<evidence type="ECO:0000256" key="12">
    <source>
        <dbReference type="RuleBase" id="RU369008"/>
    </source>
</evidence>
<evidence type="ECO:0000256" key="13">
    <source>
        <dbReference type="SAM" id="MobiDB-lite"/>
    </source>
</evidence>
<evidence type="ECO:0000256" key="2">
    <source>
        <dbReference type="ARBA" id="ARBA00008907"/>
    </source>
</evidence>
<dbReference type="PROSITE" id="PS50103">
    <property type="entry name" value="ZF_C3H1"/>
    <property type="match status" value="5"/>
</dbReference>
<feature type="zinc finger region" description="C3H1-type" evidence="11">
    <location>
        <begin position="59"/>
        <end position="87"/>
    </location>
</feature>
<proteinExistence type="inferred from homology"/>
<dbReference type="SMART" id="SM00356">
    <property type="entry name" value="ZnF_C3H1"/>
    <property type="match status" value="5"/>
</dbReference>
<evidence type="ECO:0000256" key="8">
    <source>
        <dbReference type="ARBA" id="ARBA00022884"/>
    </source>
</evidence>
<reference evidence="15 16" key="1">
    <citation type="submission" date="2024-01" db="EMBL/GenBank/DDBJ databases">
        <authorList>
            <person name="Allen C."/>
            <person name="Tagirdzhanova G."/>
        </authorList>
    </citation>
    <scope>NUCLEOTIDE SEQUENCE [LARGE SCALE GENOMIC DNA]</scope>
    <source>
        <strain evidence="15 16">CBS 119000</strain>
    </source>
</reference>
<feature type="zinc finger region" description="C3H1-type" evidence="11">
    <location>
        <begin position="205"/>
        <end position="228"/>
    </location>
</feature>
<feature type="zinc finger region" description="C3H1-type" evidence="11">
    <location>
        <begin position="117"/>
        <end position="144"/>
    </location>
</feature>
<feature type="domain" description="C3H1-type" evidence="14">
    <location>
        <begin position="117"/>
        <end position="144"/>
    </location>
</feature>
<comment type="caution">
    <text evidence="15">The sequence shown here is derived from an EMBL/GenBank/DDBJ whole genome shotgun (WGS) entry which is preliminary data.</text>
</comment>
<evidence type="ECO:0000256" key="3">
    <source>
        <dbReference type="ARBA" id="ARBA00022664"/>
    </source>
</evidence>
<evidence type="ECO:0000313" key="15">
    <source>
        <dbReference type="EMBL" id="CAK7271851.1"/>
    </source>
</evidence>
<dbReference type="InterPro" id="IPR036855">
    <property type="entry name" value="Znf_CCCH_sf"/>
</dbReference>
<dbReference type="InterPro" id="IPR000571">
    <property type="entry name" value="Znf_CCCH"/>
</dbReference>
<gene>
    <name evidence="15" type="primary">YTH1</name>
    <name evidence="15" type="ORF">SEPCBS119000_004817</name>
</gene>
<sequence length="341" mass="36586">MASAPGQRTTDATPVNAASSTATGRLAANMLLRGAGCAPSHYTFSFTPFLKSTYQHGLSTDRPICQAYSTTRCCPLGSRCPDRHLSSAAAAEASPADKESSSKYTHGHGYGHGGREGFSSLVCKHWLRGLCKKGDSCEFLHEFNLRKMPECNFYLRNGYCSNGDECLYLHIDPRSKLPPCPDYDNRGFCALGPTCPKKHVRRKAICPYYLAGFCPDGRACKEGAHPKWSPVAIVAPQVAAAAEAALLREASGAAPDDGSSISPLGDVAGNYHQPGQYDAEGQAQQWPSGDRDSEDPYSTTGGDRSLRGGEHYGGLKDRGRDGRWRGRGSGRGGRGRGRGDF</sequence>